<dbReference type="Pfam" id="PF04814">
    <property type="entry name" value="HNF-1_N"/>
    <property type="match status" value="1"/>
</dbReference>
<dbReference type="SMART" id="SM00389">
    <property type="entry name" value="HOX"/>
    <property type="match status" value="1"/>
</dbReference>
<name>H2ZGJ4_CIOSA</name>
<proteinExistence type="predicted"/>
<keyword evidence="6" id="KW-1185">Reference proteome</keyword>
<dbReference type="Proteomes" id="UP000007875">
    <property type="component" value="Unassembled WGS sequence"/>
</dbReference>
<evidence type="ECO:0000259" key="4">
    <source>
        <dbReference type="PROSITE" id="PS51936"/>
    </source>
</evidence>
<reference evidence="6" key="1">
    <citation type="submission" date="2003-08" db="EMBL/GenBank/DDBJ databases">
        <authorList>
            <person name="Birren B."/>
            <person name="Nusbaum C."/>
            <person name="Abebe A."/>
            <person name="Abouelleil A."/>
            <person name="Adekoya E."/>
            <person name="Ait-zahra M."/>
            <person name="Allen N."/>
            <person name="Allen T."/>
            <person name="An P."/>
            <person name="Anderson M."/>
            <person name="Anderson S."/>
            <person name="Arachchi H."/>
            <person name="Armbruster J."/>
            <person name="Bachantsang P."/>
            <person name="Baldwin J."/>
            <person name="Barry A."/>
            <person name="Bayul T."/>
            <person name="Blitshsteyn B."/>
            <person name="Bloom T."/>
            <person name="Blye J."/>
            <person name="Boguslavskiy L."/>
            <person name="Borowsky M."/>
            <person name="Boukhgalter B."/>
            <person name="Brunache A."/>
            <person name="Butler J."/>
            <person name="Calixte N."/>
            <person name="Calvo S."/>
            <person name="Camarata J."/>
            <person name="Campo K."/>
            <person name="Chang J."/>
            <person name="Cheshatsang Y."/>
            <person name="Citroen M."/>
            <person name="Collymore A."/>
            <person name="Considine T."/>
            <person name="Cook A."/>
            <person name="Cooke P."/>
            <person name="Corum B."/>
            <person name="Cuomo C."/>
            <person name="David R."/>
            <person name="Dawoe T."/>
            <person name="Degray S."/>
            <person name="Dodge S."/>
            <person name="Dooley K."/>
            <person name="Dorje P."/>
            <person name="Dorjee K."/>
            <person name="Dorris L."/>
            <person name="Duffey N."/>
            <person name="Dupes A."/>
            <person name="Elkins T."/>
            <person name="Engels R."/>
            <person name="Erickson J."/>
            <person name="Farina A."/>
            <person name="Faro S."/>
            <person name="Ferreira P."/>
            <person name="Fischer H."/>
            <person name="Fitzgerald M."/>
            <person name="Foley K."/>
            <person name="Gage D."/>
            <person name="Galagan J."/>
            <person name="Gearin G."/>
            <person name="Gnerre S."/>
            <person name="Gnirke A."/>
            <person name="Goyette A."/>
            <person name="Graham J."/>
            <person name="Grandbois E."/>
            <person name="Gyaltsen K."/>
            <person name="Hafez N."/>
            <person name="Hagopian D."/>
            <person name="Hagos B."/>
            <person name="Hall J."/>
            <person name="Hatcher B."/>
            <person name="Heller A."/>
            <person name="Higgins H."/>
            <person name="Honan T."/>
            <person name="Horn A."/>
            <person name="Houde N."/>
            <person name="Hughes L."/>
            <person name="Hulme W."/>
            <person name="Husby E."/>
            <person name="Iliev I."/>
            <person name="Jaffe D."/>
            <person name="Jones C."/>
            <person name="Kamal M."/>
            <person name="Kamat A."/>
            <person name="Kamvysselis M."/>
            <person name="Karlsson E."/>
            <person name="Kells C."/>
            <person name="Kieu A."/>
            <person name="Kisner P."/>
            <person name="Kodira C."/>
            <person name="Kulbokas E."/>
            <person name="Labutti K."/>
            <person name="Lama D."/>
            <person name="Landers T."/>
            <person name="Leger J."/>
            <person name="Levine S."/>
            <person name="Lewis D."/>
            <person name="Lewis T."/>
            <person name="Lindblad-toh K."/>
            <person name="Liu X."/>
            <person name="Lokyitsang T."/>
            <person name="Lokyitsang Y."/>
            <person name="Lucien O."/>
            <person name="Lui A."/>
            <person name="Ma L.J."/>
            <person name="Mabbitt R."/>
            <person name="Macdonald J."/>
            <person name="Maclean C."/>
            <person name="Major J."/>
            <person name="Manning J."/>
            <person name="Marabella R."/>
            <person name="Maru K."/>
            <person name="Matthews C."/>
            <person name="Mauceli E."/>
            <person name="Mccarthy M."/>
            <person name="Mcdonough S."/>
            <person name="Mcghee T."/>
            <person name="Meldrim J."/>
            <person name="Meneus L."/>
            <person name="Mesirov J."/>
            <person name="Mihalev A."/>
            <person name="Mihova T."/>
            <person name="Mikkelsen T."/>
            <person name="Mlenga V."/>
            <person name="Moru K."/>
            <person name="Mozes J."/>
            <person name="Mulrain L."/>
            <person name="Munson G."/>
            <person name="Naylor J."/>
            <person name="Newes C."/>
            <person name="Nguyen C."/>
            <person name="Nguyen N."/>
            <person name="Nguyen T."/>
            <person name="Nicol R."/>
            <person name="Nielsen C."/>
            <person name="Nizzari M."/>
            <person name="Norbu C."/>
            <person name="Norbu N."/>
            <person name="O'donnell P."/>
            <person name="Okoawo O."/>
            <person name="O'leary S."/>
            <person name="Omotosho B."/>
            <person name="O'neill K."/>
            <person name="Osman S."/>
            <person name="Parker S."/>
            <person name="Perrin D."/>
            <person name="Phunkhang P."/>
            <person name="Piqani B."/>
            <person name="Purcell S."/>
            <person name="Rachupka T."/>
            <person name="Ramasamy U."/>
            <person name="Rameau R."/>
            <person name="Ray V."/>
            <person name="Raymond C."/>
            <person name="Retta R."/>
            <person name="Richardson S."/>
            <person name="Rise C."/>
            <person name="Rodriguez J."/>
            <person name="Rogers J."/>
            <person name="Rogov P."/>
            <person name="Rutman M."/>
            <person name="Schupbach R."/>
            <person name="Seaman C."/>
            <person name="Settipalli S."/>
            <person name="Sharpe T."/>
            <person name="Sheridan J."/>
            <person name="Sherpa N."/>
            <person name="Shi J."/>
            <person name="Smirnov S."/>
            <person name="Smith C."/>
            <person name="Sougnez C."/>
            <person name="Spencer B."/>
            <person name="Stalker J."/>
            <person name="Stange-thomann N."/>
            <person name="Stavropoulos S."/>
            <person name="Stetson K."/>
            <person name="Stone C."/>
            <person name="Stone S."/>
            <person name="Stubbs M."/>
            <person name="Talamas J."/>
            <person name="Tchuinga P."/>
            <person name="Tenzing P."/>
            <person name="Tesfaye S."/>
            <person name="Theodore J."/>
            <person name="Thoulutsang Y."/>
            <person name="Topham K."/>
            <person name="Towey S."/>
            <person name="Tsamla T."/>
            <person name="Tsomo N."/>
            <person name="Vallee D."/>
            <person name="Vassiliev H."/>
            <person name="Venkataraman V."/>
            <person name="Vinson J."/>
            <person name="Vo A."/>
            <person name="Wade C."/>
            <person name="Wang S."/>
            <person name="Wangchuk T."/>
            <person name="Wangdi T."/>
            <person name="Whittaker C."/>
            <person name="Wilkinson J."/>
            <person name="Wu Y."/>
            <person name="Wyman D."/>
            <person name="Yadav S."/>
            <person name="Yang S."/>
            <person name="Yang X."/>
            <person name="Yeager S."/>
            <person name="Yee E."/>
            <person name="Young G."/>
            <person name="Zainoun J."/>
            <person name="Zembeck L."/>
            <person name="Zimmer A."/>
            <person name="Zody M."/>
            <person name="Lander E."/>
        </authorList>
    </citation>
    <scope>NUCLEOTIDE SEQUENCE [LARGE SCALE GENOMIC DNA]</scope>
</reference>
<organism evidence="5 6">
    <name type="scientific">Ciona savignyi</name>
    <name type="common">Pacific transparent sea squirt</name>
    <dbReference type="NCBI Taxonomy" id="51511"/>
    <lineage>
        <taxon>Eukaryota</taxon>
        <taxon>Metazoa</taxon>
        <taxon>Chordata</taxon>
        <taxon>Tunicata</taxon>
        <taxon>Ascidiacea</taxon>
        <taxon>Phlebobranchia</taxon>
        <taxon>Cionidae</taxon>
        <taxon>Ciona</taxon>
    </lineage>
</organism>
<feature type="region of interest" description="Disordered" evidence="2">
    <location>
        <begin position="427"/>
        <end position="447"/>
    </location>
</feature>
<dbReference type="HOGENOM" id="CLU_035503_0_0_1"/>
<feature type="compositionally biased region" description="Polar residues" evidence="2">
    <location>
        <begin position="435"/>
        <end position="447"/>
    </location>
</feature>
<evidence type="ECO:0000256" key="2">
    <source>
        <dbReference type="SAM" id="MobiDB-lite"/>
    </source>
</evidence>
<evidence type="ECO:0000259" key="3">
    <source>
        <dbReference type="PROSITE" id="PS50071"/>
    </source>
</evidence>
<feature type="region of interest" description="Disordered" evidence="2">
    <location>
        <begin position="1"/>
        <end position="31"/>
    </location>
</feature>
<keyword evidence="1" id="KW-0238">DNA-binding</keyword>
<dbReference type="FunFam" id="1.10.10.60:FF:000043">
    <property type="entry name" value="Hepatocyte nuclear factor 1-beta"/>
    <property type="match status" value="1"/>
</dbReference>
<feature type="DNA-binding region" description="Homeobox" evidence="1">
    <location>
        <begin position="77"/>
        <end position="157"/>
    </location>
</feature>
<dbReference type="AlphaFoldDB" id="H2ZGJ4"/>
<reference evidence="5" key="2">
    <citation type="submission" date="2025-08" db="UniProtKB">
        <authorList>
            <consortium name="Ensembl"/>
        </authorList>
    </citation>
    <scope>IDENTIFICATION</scope>
</reference>
<dbReference type="InterPro" id="IPR009057">
    <property type="entry name" value="Homeodomain-like_sf"/>
</dbReference>
<feature type="domain" description="Homeobox" evidence="3">
    <location>
        <begin position="75"/>
        <end position="156"/>
    </location>
</feature>
<feature type="region of interest" description="Disordered" evidence="2">
    <location>
        <begin position="221"/>
        <end position="246"/>
    </location>
</feature>
<dbReference type="PROSITE" id="PS51936">
    <property type="entry name" value="POU_4"/>
    <property type="match status" value="1"/>
</dbReference>
<dbReference type="Ensembl" id="ENSCSAVT00000016892.1">
    <property type="protein sequence ID" value="ENSCSAVP00000016710.1"/>
    <property type="gene ID" value="ENSCSAVG00000009827.1"/>
</dbReference>
<dbReference type="GO" id="GO:0045893">
    <property type="term" value="P:positive regulation of DNA-templated transcription"/>
    <property type="evidence" value="ECO:0007669"/>
    <property type="project" value="InterPro"/>
</dbReference>
<dbReference type="PANTHER" id="PTHR11568:SF1">
    <property type="entry name" value="HEPATOCYTE NUCLEAR FACTOR 1-BETA-LIKE ISOFORM X1"/>
    <property type="match status" value="1"/>
</dbReference>
<dbReference type="GO" id="GO:0005634">
    <property type="term" value="C:nucleus"/>
    <property type="evidence" value="ECO:0007669"/>
    <property type="project" value="UniProtKB-SubCell"/>
</dbReference>
<dbReference type="GO" id="GO:0000978">
    <property type="term" value="F:RNA polymerase II cis-regulatory region sequence-specific DNA binding"/>
    <property type="evidence" value="ECO:0007669"/>
    <property type="project" value="TreeGrafter"/>
</dbReference>
<dbReference type="GO" id="GO:0000981">
    <property type="term" value="F:DNA-binding transcription factor activity, RNA polymerase II-specific"/>
    <property type="evidence" value="ECO:0007669"/>
    <property type="project" value="TreeGrafter"/>
</dbReference>
<dbReference type="InterPro" id="IPR001356">
    <property type="entry name" value="HD"/>
</dbReference>
<dbReference type="PANTHER" id="PTHR11568">
    <property type="entry name" value="HEPATOCYTE NUCLEAR FACTOR 1"/>
    <property type="match status" value="1"/>
</dbReference>
<dbReference type="GeneTree" id="ENSGT00940000153818"/>
<reference evidence="5" key="3">
    <citation type="submission" date="2025-09" db="UniProtKB">
        <authorList>
            <consortium name="Ensembl"/>
        </authorList>
    </citation>
    <scope>IDENTIFICATION</scope>
</reference>
<dbReference type="InterPro" id="IPR010982">
    <property type="entry name" value="Lambda_DNA-bd_dom_sf"/>
</dbReference>
<accession>H2ZGJ4</accession>
<dbReference type="CDD" id="cd00086">
    <property type="entry name" value="homeodomain"/>
    <property type="match status" value="1"/>
</dbReference>
<dbReference type="SUPFAM" id="SSF46689">
    <property type="entry name" value="Homeodomain-like"/>
    <property type="match status" value="1"/>
</dbReference>
<keyword evidence="1" id="KW-0371">Homeobox</keyword>
<keyword evidence="1" id="KW-0539">Nucleus</keyword>
<dbReference type="GO" id="GO:0030073">
    <property type="term" value="P:insulin secretion"/>
    <property type="evidence" value="ECO:0007669"/>
    <property type="project" value="InterPro"/>
</dbReference>
<evidence type="ECO:0000256" key="1">
    <source>
        <dbReference type="PROSITE-ProRule" id="PRU00108"/>
    </source>
</evidence>
<dbReference type="InterPro" id="IPR039066">
    <property type="entry name" value="HNF-1"/>
</dbReference>
<dbReference type="PROSITE" id="PS50071">
    <property type="entry name" value="HOMEOBOX_2"/>
    <property type="match status" value="1"/>
</dbReference>
<feature type="compositionally biased region" description="Polar residues" evidence="2">
    <location>
        <begin position="15"/>
        <end position="27"/>
    </location>
</feature>
<dbReference type="InterPro" id="IPR044869">
    <property type="entry name" value="HNF-1_POU"/>
</dbReference>
<comment type="subcellular location">
    <subcellularLocation>
        <location evidence="1">Nucleus</location>
    </subcellularLocation>
</comment>
<evidence type="ECO:0000313" key="5">
    <source>
        <dbReference type="Ensembl" id="ENSCSAVP00000016710.1"/>
    </source>
</evidence>
<dbReference type="STRING" id="51511.ENSCSAVP00000016710"/>
<sequence>MGRHNIPQREVVDSTGLNQSHLSQHLNKGTPMKNQKRGLLYAWWAKKKDEVAAQFKIAQSGMGAEQVEEAAGVSPRARRNRFKWGPASQQILYDAYQHQRNPTKEEREELVKKCNRAECNQRGVSPSHANGLGSNLVTEVRVYNWFANRRKEDAFRHKLAQDTYMGDTETCQATDSADINHNGPPNKIQILDSYAKDSEMYTNQREHEIHRDLIKVEMPHDRSHAPTPHATQNMPHVTPTEETSDATRNVQVTQGEMASMQGSRTSRRNQHCSTQAAPPGVVITNLPLPADIQRGEQFSTVSHFGALPSVNTLSPIMNGTFHLQQPVTSQELNLETVQMQSTLPPHSLLLSGFIASVSQATAGQHMPVFTSLTPGHVVHEHHQLTMAQLQSHNHPAGYIAPPPTYPSSMKHDFSGYQQGSLAYSVTESAQHRRAGSNSIQPDAHSSQASIVLSSATADTPTIAYQQQSVN</sequence>
<evidence type="ECO:0000313" key="6">
    <source>
        <dbReference type="Proteomes" id="UP000007875"/>
    </source>
</evidence>
<dbReference type="InParanoid" id="H2ZGJ4"/>
<dbReference type="Gene3D" id="1.10.10.60">
    <property type="entry name" value="Homeodomain-like"/>
    <property type="match status" value="1"/>
</dbReference>
<dbReference type="eggNOG" id="ENOG502QRPW">
    <property type="taxonomic scope" value="Eukaryota"/>
</dbReference>
<feature type="domain" description="POU-specific atypical" evidence="4">
    <location>
        <begin position="1"/>
        <end position="60"/>
    </location>
</feature>
<dbReference type="Gene3D" id="1.10.260.40">
    <property type="entry name" value="lambda repressor-like DNA-binding domains"/>
    <property type="match status" value="1"/>
</dbReference>
<dbReference type="SUPFAM" id="SSF47413">
    <property type="entry name" value="lambda repressor-like DNA-binding domains"/>
    <property type="match status" value="1"/>
</dbReference>
<protein>
    <submittedName>
        <fullName evidence="5">Uncharacterized protein</fullName>
    </submittedName>
</protein>
<dbReference type="InterPro" id="IPR006899">
    <property type="entry name" value="HNF-1_N"/>
</dbReference>